<evidence type="ECO:0000256" key="1">
    <source>
        <dbReference type="SAM" id="SignalP"/>
    </source>
</evidence>
<dbReference type="EMBL" id="QRAP01000002">
    <property type="protein sequence ID" value="RDK95924.1"/>
    <property type="molecule type" value="Genomic_DNA"/>
</dbReference>
<proteinExistence type="predicted"/>
<reference evidence="2 3" key="1">
    <citation type="submission" date="2018-07" db="EMBL/GenBank/DDBJ databases">
        <title>Genomic Encyclopedia of Type Strains, Phase IV (KMG-IV): sequencing the most valuable type-strain genomes for metagenomic binning, comparative biology and taxonomic classification.</title>
        <authorList>
            <person name="Goeker M."/>
        </authorList>
    </citation>
    <scope>NUCLEOTIDE SEQUENCE [LARGE SCALE GENOMIC DNA]</scope>
    <source>
        <strain evidence="2 3">DSM 103736</strain>
    </source>
</reference>
<dbReference type="Proteomes" id="UP000254848">
    <property type="component" value="Unassembled WGS sequence"/>
</dbReference>
<dbReference type="InterPro" id="IPR021307">
    <property type="entry name" value="DUF2884"/>
</dbReference>
<protein>
    <recommendedName>
        <fullName evidence="4">DUF2884 family protein</fullName>
    </recommendedName>
</protein>
<name>A0A370R1X4_9GAMM</name>
<accession>A0A370R1X4</accession>
<dbReference type="NCBIfam" id="NF007913">
    <property type="entry name" value="PRK10626.1"/>
    <property type="match status" value="1"/>
</dbReference>
<organism evidence="2 3">
    <name type="scientific">Enterobacillus tribolii</name>
    <dbReference type="NCBI Taxonomy" id="1487935"/>
    <lineage>
        <taxon>Bacteria</taxon>
        <taxon>Pseudomonadati</taxon>
        <taxon>Pseudomonadota</taxon>
        <taxon>Gammaproteobacteria</taxon>
        <taxon>Enterobacterales</taxon>
        <taxon>Hafniaceae</taxon>
        <taxon>Enterobacillus</taxon>
    </lineage>
</organism>
<evidence type="ECO:0008006" key="4">
    <source>
        <dbReference type="Google" id="ProtNLM"/>
    </source>
</evidence>
<feature type="chain" id="PRO_5017035255" description="DUF2884 family protein" evidence="1">
    <location>
        <begin position="20"/>
        <end position="239"/>
    </location>
</feature>
<evidence type="ECO:0000313" key="2">
    <source>
        <dbReference type="EMBL" id="RDK95924.1"/>
    </source>
</evidence>
<gene>
    <name evidence="2" type="ORF">C8D90_102408</name>
</gene>
<keyword evidence="3" id="KW-1185">Reference proteome</keyword>
<comment type="caution">
    <text evidence="2">The sequence shown here is derived from an EMBL/GenBank/DDBJ whole genome shotgun (WGS) entry which is preliminary data.</text>
</comment>
<dbReference type="RefSeq" id="WP_115457654.1">
    <property type="nucleotide sequence ID" value="NZ_QRAP01000002.1"/>
</dbReference>
<dbReference type="OrthoDB" id="7057921at2"/>
<dbReference type="Pfam" id="PF11101">
    <property type="entry name" value="DUF2884"/>
    <property type="match status" value="1"/>
</dbReference>
<keyword evidence="1" id="KW-0732">Signal</keyword>
<sequence length="239" mass="26726">MIRRLTLPLLMLTAWQAQAAWQCNVQPQDDIIINESQVQVVGASGNLQIDKDGNVMRDGKALTLNARAQQQAVDYQAALRKDLPWIYQGAQTHLEKARSSLDNVLVQELGSDSNVRNRLTTLNGELKKQMERVLEKRSDGYAFHHQAIKQVEQDGQKLVNSAMGGVMQDSINEMGLKQATKSDNPLKALMGNLGGLQQAVQKEWKNQEKEFQGFGQDVCNRMTTLETQRKTLIGELPQG</sequence>
<dbReference type="AlphaFoldDB" id="A0A370R1X4"/>
<evidence type="ECO:0000313" key="3">
    <source>
        <dbReference type="Proteomes" id="UP000254848"/>
    </source>
</evidence>
<feature type="signal peptide" evidence="1">
    <location>
        <begin position="1"/>
        <end position="19"/>
    </location>
</feature>